<dbReference type="AlphaFoldDB" id="A0A6I4TRP9"/>
<evidence type="ECO:0000313" key="3">
    <source>
        <dbReference type="Proteomes" id="UP000469430"/>
    </source>
</evidence>
<dbReference type="GO" id="GO:0016747">
    <property type="term" value="F:acyltransferase activity, transferring groups other than amino-acyl groups"/>
    <property type="evidence" value="ECO:0007669"/>
    <property type="project" value="InterPro"/>
</dbReference>
<keyword evidence="2" id="KW-0808">Transferase</keyword>
<reference evidence="2 3" key="1">
    <citation type="submission" date="2019-12" db="EMBL/GenBank/DDBJ databases">
        <title>Genomic-based taxomic classification of the family Erythrobacteraceae.</title>
        <authorList>
            <person name="Xu L."/>
        </authorList>
    </citation>
    <scope>NUCLEOTIDE SEQUENCE [LARGE SCALE GENOMIC DNA]</scope>
    <source>
        <strain evidence="2 3">S36</strain>
    </source>
</reference>
<gene>
    <name evidence="2" type="ORF">GRI97_06035</name>
</gene>
<sequence>MQWRAMEPADMDAVSTLSDAVHGQYTEPRAVYAERRALYPAGCFVLADGADIAGYLIAHPWRHEAPPPLGGMIEAIPADADCFYLHDLALLRVARGTGAGGTATRMVLELAKQAGLGDVFLLAVGGADVFWASRGFAAVADAPLAARLTAAYGPDVLYMHRPAR</sequence>
<dbReference type="InterPro" id="IPR016181">
    <property type="entry name" value="Acyl_CoA_acyltransferase"/>
</dbReference>
<dbReference type="Gene3D" id="3.40.630.30">
    <property type="match status" value="1"/>
</dbReference>
<dbReference type="CDD" id="cd04301">
    <property type="entry name" value="NAT_SF"/>
    <property type="match status" value="1"/>
</dbReference>
<feature type="domain" description="N-acetyltransferase" evidence="1">
    <location>
        <begin position="1"/>
        <end position="164"/>
    </location>
</feature>
<dbReference type="PROSITE" id="PS51186">
    <property type="entry name" value="GNAT"/>
    <property type="match status" value="1"/>
</dbReference>
<dbReference type="InterPro" id="IPR000182">
    <property type="entry name" value="GNAT_dom"/>
</dbReference>
<dbReference type="OrthoDB" id="359414at2"/>
<protein>
    <submittedName>
        <fullName evidence="2">GNAT family N-acetyltransferase</fullName>
    </submittedName>
</protein>
<organism evidence="2 3">
    <name type="scientific">Croceibacterium xixiisoli</name>
    <dbReference type="NCBI Taxonomy" id="1476466"/>
    <lineage>
        <taxon>Bacteria</taxon>
        <taxon>Pseudomonadati</taxon>
        <taxon>Pseudomonadota</taxon>
        <taxon>Alphaproteobacteria</taxon>
        <taxon>Sphingomonadales</taxon>
        <taxon>Erythrobacteraceae</taxon>
        <taxon>Croceibacterium</taxon>
    </lineage>
</organism>
<dbReference type="EMBL" id="WTYJ01000001">
    <property type="protein sequence ID" value="MXO98544.1"/>
    <property type="molecule type" value="Genomic_DNA"/>
</dbReference>
<keyword evidence="3" id="KW-1185">Reference proteome</keyword>
<evidence type="ECO:0000313" key="2">
    <source>
        <dbReference type="EMBL" id="MXO98544.1"/>
    </source>
</evidence>
<proteinExistence type="predicted"/>
<dbReference type="SUPFAM" id="SSF55729">
    <property type="entry name" value="Acyl-CoA N-acyltransferases (Nat)"/>
    <property type="match status" value="1"/>
</dbReference>
<name>A0A6I4TRP9_9SPHN</name>
<comment type="caution">
    <text evidence="2">The sequence shown here is derived from an EMBL/GenBank/DDBJ whole genome shotgun (WGS) entry which is preliminary data.</text>
</comment>
<evidence type="ECO:0000259" key="1">
    <source>
        <dbReference type="PROSITE" id="PS51186"/>
    </source>
</evidence>
<dbReference type="Proteomes" id="UP000469430">
    <property type="component" value="Unassembled WGS sequence"/>
</dbReference>
<dbReference type="Pfam" id="PF00583">
    <property type="entry name" value="Acetyltransf_1"/>
    <property type="match status" value="1"/>
</dbReference>
<accession>A0A6I4TRP9</accession>